<organism evidence="2 3">
    <name type="scientific">Mycena rosella</name>
    <name type="common">Pink bonnet</name>
    <name type="synonym">Agaricus rosellus</name>
    <dbReference type="NCBI Taxonomy" id="1033263"/>
    <lineage>
        <taxon>Eukaryota</taxon>
        <taxon>Fungi</taxon>
        <taxon>Dikarya</taxon>
        <taxon>Basidiomycota</taxon>
        <taxon>Agaricomycotina</taxon>
        <taxon>Agaricomycetes</taxon>
        <taxon>Agaricomycetidae</taxon>
        <taxon>Agaricales</taxon>
        <taxon>Marasmiineae</taxon>
        <taxon>Mycenaceae</taxon>
        <taxon>Mycena</taxon>
    </lineage>
</organism>
<comment type="caution">
    <text evidence="2">The sequence shown here is derived from an EMBL/GenBank/DDBJ whole genome shotgun (WGS) entry which is preliminary data.</text>
</comment>
<evidence type="ECO:0000256" key="1">
    <source>
        <dbReference type="SAM" id="MobiDB-lite"/>
    </source>
</evidence>
<feature type="region of interest" description="Disordered" evidence="1">
    <location>
        <begin position="100"/>
        <end position="136"/>
    </location>
</feature>
<protein>
    <submittedName>
        <fullName evidence="2">Uncharacterized protein</fullName>
    </submittedName>
</protein>
<dbReference type="Proteomes" id="UP001221757">
    <property type="component" value="Unassembled WGS sequence"/>
</dbReference>
<sequence length="351" mass="40497">MTETRETDELGRFLSNDWAVDPAYYDPGNHTDAFIPVSPADDCRLPWFRNMNTEVEVHPTEDLMYKFVPDAREMMRRSDKDLWDMVYALLEHPFYDSETKRLPPFTPTPSTGHLSPPQKRKPSRAGKARVSPAARMGDLVDDRSAKPYGVIINLRHDWREINLPLLVGNNVPVFYIWGMFESCEARFLRLAPHVLENYHDISDLKKCMGFNGFMEHDDRDHKLLGTPYPSPNDPDIESMAIDHKGWVRHLLRDVHEWANYPKLYHHCLRPPTVTIAPEDDAMVDENDDDPPLENSAYCGNCVERQAAYEGSNKLERFERDALLLSHAEHLGPRVLRFRMGPPDPNFAVDTT</sequence>
<reference evidence="2" key="1">
    <citation type="submission" date="2023-03" db="EMBL/GenBank/DDBJ databases">
        <title>Massive genome expansion in bonnet fungi (Mycena s.s.) driven by repeated elements and novel gene families across ecological guilds.</title>
        <authorList>
            <consortium name="Lawrence Berkeley National Laboratory"/>
            <person name="Harder C.B."/>
            <person name="Miyauchi S."/>
            <person name="Viragh M."/>
            <person name="Kuo A."/>
            <person name="Thoen E."/>
            <person name="Andreopoulos B."/>
            <person name="Lu D."/>
            <person name="Skrede I."/>
            <person name="Drula E."/>
            <person name="Henrissat B."/>
            <person name="Morin E."/>
            <person name="Kohler A."/>
            <person name="Barry K."/>
            <person name="LaButti K."/>
            <person name="Morin E."/>
            <person name="Salamov A."/>
            <person name="Lipzen A."/>
            <person name="Mereny Z."/>
            <person name="Hegedus B."/>
            <person name="Baldrian P."/>
            <person name="Stursova M."/>
            <person name="Weitz H."/>
            <person name="Taylor A."/>
            <person name="Grigoriev I.V."/>
            <person name="Nagy L.G."/>
            <person name="Martin F."/>
            <person name="Kauserud H."/>
        </authorList>
    </citation>
    <scope>NUCLEOTIDE SEQUENCE</scope>
    <source>
        <strain evidence="2">CBHHK067</strain>
    </source>
</reference>
<gene>
    <name evidence="2" type="ORF">B0H17DRAFT_1218212</name>
</gene>
<proteinExistence type="predicted"/>
<keyword evidence="3" id="KW-1185">Reference proteome</keyword>
<dbReference type="AlphaFoldDB" id="A0AAD7BSI3"/>
<evidence type="ECO:0000313" key="3">
    <source>
        <dbReference type="Proteomes" id="UP001221757"/>
    </source>
</evidence>
<dbReference type="EMBL" id="JARKIE010000544">
    <property type="protein sequence ID" value="KAJ7629340.1"/>
    <property type="molecule type" value="Genomic_DNA"/>
</dbReference>
<name>A0AAD7BSI3_MYCRO</name>
<evidence type="ECO:0000313" key="2">
    <source>
        <dbReference type="EMBL" id="KAJ7629340.1"/>
    </source>
</evidence>
<feature type="compositionally biased region" description="Basic residues" evidence="1">
    <location>
        <begin position="118"/>
        <end position="127"/>
    </location>
</feature>
<accession>A0AAD7BSI3</accession>